<dbReference type="EMBL" id="JACHNZ010000023">
    <property type="protein sequence ID" value="MBB4632534.1"/>
    <property type="molecule type" value="Genomic_DNA"/>
</dbReference>
<dbReference type="Pfam" id="PF11171">
    <property type="entry name" value="DUF2958"/>
    <property type="match status" value="1"/>
</dbReference>
<protein>
    <recommendedName>
        <fullName evidence="3">DUF2958 domain-containing protein</fullName>
    </recommendedName>
</protein>
<name>A0A7W7B276_9SPHN</name>
<keyword evidence="2" id="KW-1185">Reference proteome</keyword>
<dbReference type="AlphaFoldDB" id="A0A7W7B276"/>
<dbReference type="RefSeq" id="WP_184069308.1">
    <property type="nucleotide sequence ID" value="NZ_JACHNZ010000023.1"/>
</dbReference>
<organism evidence="1 2">
    <name type="scientific">Sphingosinicella soli</name>
    <dbReference type="NCBI Taxonomy" id="333708"/>
    <lineage>
        <taxon>Bacteria</taxon>
        <taxon>Pseudomonadati</taxon>
        <taxon>Pseudomonadota</taxon>
        <taxon>Alphaproteobacteria</taxon>
        <taxon>Sphingomonadales</taxon>
        <taxon>Sphingosinicellaceae</taxon>
        <taxon>Sphingosinicella</taxon>
    </lineage>
</organism>
<reference evidence="1 2" key="1">
    <citation type="submission" date="2020-08" db="EMBL/GenBank/DDBJ databases">
        <title>Genomic Encyclopedia of Type Strains, Phase IV (KMG-IV): sequencing the most valuable type-strain genomes for metagenomic binning, comparative biology and taxonomic classification.</title>
        <authorList>
            <person name="Goeker M."/>
        </authorList>
    </citation>
    <scope>NUCLEOTIDE SEQUENCE [LARGE SCALE GENOMIC DNA]</scope>
    <source>
        <strain evidence="1 2">DSM 17328</strain>
    </source>
</reference>
<gene>
    <name evidence="1" type="ORF">GGQ98_002160</name>
</gene>
<dbReference type="InterPro" id="IPR021341">
    <property type="entry name" value="DUF2958"/>
</dbReference>
<proteinExistence type="predicted"/>
<comment type="caution">
    <text evidence="1">The sequence shown here is derived from an EMBL/GenBank/DDBJ whole genome shotgun (WGS) entry which is preliminary data.</text>
</comment>
<evidence type="ECO:0008006" key="3">
    <source>
        <dbReference type="Google" id="ProtNLM"/>
    </source>
</evidence>
<dbReference type="Proteomes" id="UP000566324">
    <property type="component" value="Unassembled WGS sequence"/>
</dbReference>
<sequence length="138" mass="14955">MITLPHALHFALRANAVTARICEERGERFDPLPVLKLFSPLGAATWIATELYDDGDTLFGLADLGFGCPELGTFSLREIAAVRLPFGLTIERDIAFTPRAPLSVWADTARRCGSIIAAEQALRRIPMPPGKPLPPSCG</sequence>
<accession>A0A7W7B276</accession>
<evidence type="ECO:0000313" key="2">
    <source>
        <dbReference type="Proteomes" id="UP000566324"/>
    </source>
</evidence>
<evidence type="ECO:0000313" key="1">
    <source>
        <dbReference type="EMBL" id="MBB4632534.1"/>
    </source>
</evidence>